<dbReference type="EMBL" id="JACEIK010001417">
    <property type="protein sequence ID" value="MCD7469214.1"/>
    <property type="molecule type" value="Genomic_DNA"/>
</dbReference>
<gene>
    <name evidence="1" type="ORF">HAX54_008075</name>
</gene>
<comment type="caution">
    <text evidence="1">The sequence shown here is derived from an EMBL/GenBank/DDBJ whole genome shotgun (WGS) entry which is preliminary data.</text>
</comment>
<dbReference type="Proteomes" id="UP000823775">
    <property type="component" value="Unassembled WGS sequence"/>
</dbReference>
<organism evidence="1 2">
    <name type="scientific">Datura stramonium</name>
    <name type="common">Jimsonweed</name>
    <name type="synonym">Common thornapple</name>
    <dbReference type="NCBI Taxonomy" id="4076"/>
    <lineage>
        <taxon>Eukaryota</taxon>
        <taxon>Viridiplantae</taxon>
        <taxon>Streptophyta</taxon>
        <taxon>Embryophyta</taxon>
        <taxon>Tracheophyta</taxon>
        <taxon>Spermatophyta</taxon>
        <taxon>Magnoliopsida</taxon>
        <taxon>eudicotyledons</taxon>
        <taxon>Gunneridae</taxon>
        <taxon>Pentapetalae</taxon>
        <taxon>asterids</taxon>
        <taxon>lamiids</taxon>
        <taxon>Solanales</taxon>
        <taxon>Solanaceae</taxon>
        <taxon>Solanoideae</taxon>
        <taxon>Datureae</taxon>
        <taxon>Datura</taxon>
    </lineage>
</organism>
<evidence type="ECO:0000313" key="2">
    <source>
        <dbReference type="Proteomes" id="UP000823775"/>
    </source>
</evidence>
<feature type="non-terminal residue" evidence="1">
    <location>
        <position position="139"/>
    </location>
</feature>
<protein>
    <submittedName>
        <fullName evidence="1">Uncharacterized protein</fullName>
    </submittedName>
</protein>
<sequence>MKNYHSKNWQHQRATGLYPRTAAEPPYLYRRYTGDLRFDLAVHRLTISGMECDSSYACASMNVLCSGEGDFNGVFRWVCVKKGKKKRGKIEALKVRHLPMDHRLGTYCSGILGCTGDITTGMMVRVSGSTIRWSSALPA</sequence>
<proteinExistence type="predicted"/>
<evidence type="ECO:0000313" key="1">
    <source>
        <dbReference type="EMBL" id="MCD7469214.1"/>
    </source>
</evidence>
<reference evidence="1 2" key="1">
    <citation type="journal article" date="2021" name="BMC Genomics">
        <title>Datura genome reveals duplications of psychoactive alkaloid biosynthetic genes and high mutation rate following tissue culture.</title>
        <authorList>
            <person name="Rajewski A."/>
            <person name="Carter-House D."/>
            <person name="Stajich J."/>
            <person name="Litt A."/>
        </authorList>
    </citation>
    <scope>NUCLEOTIDE SEQUENCE [LARGE SCALE GENOMIC DNA]</scope>
    <source>
        <strain evidence="1">AR-01</strain>
    </source>
</reference>
<accession>A0ABS8TCN5</accession>
<name>A0ABS8TCN5_DATST</name>
<keyword evidence="2" id="KW-1185">Reference proteome</keyword>